<dbReference type="EMBL" id="CM051395">
    <property type="protein sequence ID" value="KAJ4725061.1"/>
    <property type="molecule type" value="Genomic_DNA"/>
</dbReference>
<gene>
    <name evidence="1" type="ORF">OWV82_003983</name>
</gene>
<keyword evidence="2" id="KW-1185">Reference proteome</keyword>
<organism evidence="1 2">
    <name type="scientific">Melia azedarach</name>
    <name type="common">Chinaberry tree</name>
    <dbReference type="NCBI Taxonomy" id="155640"/>
    <lineage>
        <taxon>Eukaryota</taxon>
        <taxon>Viridiplantae</taxon>
        <taxon>Streptophyta</taxon>
        <taxon>Embryophyta</taxon>
        <taxon>Tracheophyta</taxon>
        <taxon>Spermatophyta</taxon>
        <taxon>Magnoliopsida</taxon>
        <taxon>eudicotyledons</taxon>
        <taxon>Gunneridae</taxon>
        <taxon>Pentapetalae</taxon>
        <taxon>rosids</taxon>
        <taxon>malvids</taxon>
        <taxon>Sapindales</taxon>
        <taxon>Meliaceae</taxon>
        <taxon>Melia</taxon>
    </lineage>
</organism>
<proteinExistence type="predicted"/>
<comment type="caution">
    <text evidence="1">The sequence shown here is derived from an EMBL/GenBank/DDBJ whole genome shotgun (WGS) entry which is preliminary data.</text>
</comment>
<protein>
    <submittedName>
        <fullName evidence="1">Cation/H(+) antiporter</fullName>
    </submittedName>
</protein>
<accession>A0ACC1YMN7</accession>
<reference evidence="1 2" key="1">
    <citation type="journal article" date="2023" name="Science">
        <title>Complex scaffold remodeling in plant triterpene biosynthesis.</title>
        <authorList>
            <person name="De La Pena R."/>
            <person name="Hodgson H."/>
            <person name="Liu J.C."/>
            <person name="Stephenson M.J."/>
            <person name="Martin A.C."/>
            <person name="Owen C."/>
            <person name="Harkess A."/>
            <person name="Leebens-Mack J."/>
            <person name="Jimenez L.E."/>
            <person name="Osbourn A."/>
            <person name="Sattely E.S."/>
        </authorList>
    </citation>
    <scope>NUCLEOTIDE SEQUENCE [LARGE SCALE GENOMIC DNA]</scope>
    <source>
        <strain evidence="2">cv. JPN11</strain>
        <tissue evidence="1">Leaf</tissue>
    </source>
</reference>
<dbReference type="Proteomes" id="UP001164539">
    <property type="component" value="Chromosome 2"/>
</dbReference>
<evidence type="ECO:0000313" key="2">
    <source>
        <dbReference type="Proteomes" id="UP001164539"/>
    </source>
</evidence>
<sequence length="848" mass="93951">MTKVITGEDSFNFGRYNISNVTGHEIQVCYLDAADPGDGTWQINSLLNFVPTLAFQLVLMIALSHLLMFILTPLHQPRFMAQVIAGILLGPTVLGNDHIAHIVFPFENNLILESFANFGLTYYMFLVGLEMDLSALKHIGKKSLSIAIAGTCFPLAVGAALYFVPLRKVKKKSLPVGAAFWAITLSITSFTDLARILSDVKLLHTNIGRTALTSALVSDISAWVLYVAAIIFYDLKKFYMAAIPTIIFFLICWFLLRPGIARMIRHTKNRKGGKFDETHISFVLVGVAICGCISDACGSHSMIGGFMLGLIIPNGELAIMIMERVEEIVNEIMLPSFLLINGFRINLLEIKTRTNVTNMVLVTLSATSAKIVSTIVISLYFGMSSRDGLTLGGLLNTKGVSALIVLNEGRGLKAMDGILMIAMVFIVLFMTALVGPICYLTSKTGRCKQYKQRAIQRSNPETEYRILTCIHSTRNLSGIINLLRFSNATRKSPLCVFVVHLVKLTGRASAMMIVRDTRKISSSTTNINFTREKTESDQIISAFEDYQKENNAVTVHPITVVSPYTTMHEDIFNLSEDNQVAMILIPFFKQPTVDGGLKGENYSLKELNKNLLVKAPCSVGILVDRGIRMSTNSNSSTPFSSRSQFHFAMLFVGGPDDREALSYAWKIAGTPSVTLTVVRFLLSKEVEENMLPKDGSSEHTEIGVAYTKEFDDEFINEFRFKTMCDQSIIYYEKIVNSSHEVVESLATKYNCFDLYIVGRGEGMKSPITMGLSEWSDSPELGGIGETLVSSQFTAHASVLVVQQSASTGFRCWSQRLKSKFRQKKWASPVLNPDYEAFVKSRSSNVGNK</sequence>
<evidence type="ECO:0000313" key="1">
    <source>
        <dbReference type="EMBL" id="KAJ4725061.1"/>
    </source>
</evidence>
<name>A0ACC1YMN7_MELAZ</name>